<protein>
    <submittedName>
        <fullName evidence="2">Uncharacterized protein</fullName>
    </submittedName>
</protein>
<dbReference type="Proteomes" id="UP000765509">
    <property type="component" value="Unassembled WGS sequence"/>
</dbReference>
<evidence type="ECO:0000313" key="2">
    <source>
        <dbReference type="EMBL" id="MBW0569968.1"/>
    </source>
</evidence>
<keyword evidence="3" id="KW-1185">Reference proteome</keyword>
<sequence>EENYIPLKTRSQANTQVPCSQPEGRKCKQNRHSDDLSTTKNWTPIATHRNRKPQNSASIQGKPTLTTFTAKITILNPVVTSKGKLPKAVYNEFVQGTVKESLASKGTSQRAEKACLEPEGLEEDTLDTVVDGKTLREIMPTLPFTFQLNRNLKPEDWKEMAQVIQACKILKDLFQWSMNNKRFNLASHWAELGASCHKICLKEIDFKNLIVITKGWNPTRQFRLLEVRTNRIREKQATIHVSLEIYFTCPNRLQSS</sequence>
<feature type="non-terminal residue" evidence="2">
    <location>
        <position position="1"/>
    </location>
</feature>
<evidence type="ECO:0000313" key="3">
    <source>
        <dbReference type="Proteomes" id="UP000765509"/>
    </source>
</evidence>
<organism evidence="2 3">
    <name type="scientific">Austropuccinia psidii MF-1</name>
    <dbReference type="NCBI Taxonomy" id="1389203"/>
    <lineage>
        <taxon>Eukaryota</taxon>
        <taxon>Fungi</taxon>
        <taxon>Dikarya</taxon>
        <taxon>Basidiomycota</taxon>
        <taxon>Pucciniomycotina</taxon>
        <taxon>Pucciniomycetes</taxon>
        <taxon>Pucciniales</taxon>
        <taxon>Sphaerophragmiaceae</taxon>
        <taxon>Austropuccinia</taxon>
    </lineage>
</organism>
<reference evidence="2" key="1">
    <citation type="submission" date="2021-03" db="EMBL/GenBank/DDBJ databases">
        <title>Draft genome sequence of rust myrtle Austropuccinia psidii MF-1, a brazilian biotype.</title>
        <authorList>
            <person name="Quecine M.C."/>
            <person name="Pachon D.M.R."/>
            <person name="Bonatelli M.L."/>
            <person name="Correr F.H."/>
            <person name="Franceschini L.M."/>
            <person name="Leite T.F."/>
            <person name="Margarido G.R.A."/>
            <person name="Almeida C.A."/>
            <person name="Ferrarezi J.A."/>
            <person name="Labate C.A."/>
        </authorList>
    </citation>
    <scope>NUCLEOTIDE SEQUENCE</scope>
    <source>
        <strain evidence="2">MF-1</strain>
    </source>
</reference>
<comment type="caution">
    <text evidence="2">The sequence shown here is derived from an EMBL/GenBank/DDBJ whole genome shotgun (WGS) entry which is preliminary data.</text>
</comment>
<feature type="region of interest" description="Disordered" evidence="1">
    <location>
        <begin position="1"/>
        <end position="40"/>
    </location>
</feature>
<name>A0A9Q3JWG2_9BASI</name>
<proteinExistence type="predicted"/>
<dbReference type="EMBL" id="AVOT02085365">
    <property type="protein sequence ID" value="MBW0569968.1"/>
    <property type="molecule type" value="Genomic_DNA"/>
</dbReference>
<feature type="compositionally biased region" description="Basic and acidic residues" evidence="1">
    <location>
        <begin position="23"/>
        <end position="37"/>
    </location>
</feature>
<feature type="compositionally biased region" description="Polar residues" evidence="1">
    <location>
        <begin position="9"/>
        <end position="19"/>
    </location>
</feature>
<accession>A0A9Q3JWG2</accession>
<gene>
    <name evidence="2" type="ORF">O181_109683</name>
</gene>
<evidence type="ECO:0000256" key="1">
    <source>
        <dbReference type="SAM" id="MobiDB-lite"/>
    </source>
</evidence>
<dbReference type="AlphaFoldDB" id="A0A9Q3JWG2"/>